<comment type="caution">
    <text evidence="2">The sequence shown here is derived from an EMBL/GenBank/DDBJ whole genome shotgun (WGS) entry which is preliminary data.</text>
</comment>
<dbReference type="Proteomes" id="UP000179642">
    <property type="component" value="Unassembled WGS sequence"/>
</dbReference>
<proteinExistence type="predicted"/>
<evidence type="ECO:0000256" key="1">
    <source>
        <dbReference type="SAM" id="MobiDB-lite"/>
    </source>
</evidence>
<feature type="region of interest" description="Disordered" evidence="1">
    <location>
        <begin position="59"/>
        <end position="86"/>
    </location>
</feature>
<evidence type="ECO:0000313" key="3">
    <source>
        <dbReference type="Proteomes" id="UP000179642"/>
    </source>
</evidence>
<dbReference type="EMBL" id="MLYO01000126">
    <property type="protein sequence ID" value="OIJ86310.1"/>
    <property type="molecule type" value="Genomic_DNA"/>
</dbReference>
<keyword evidence="3" id="KW-1185">Reference proteome</keyword>
<evidence type="ECO:0000313" key="2">
    <source>
        <dbReference type="EMBL" id="OIJ86310.1"/>
    </source>
</evidence>
<accession>A0A1S2NXU2</accession>
<organism evidence="2 3">
    <name type="scientific">Streptomyces monashensis</name>
    <dbReference type="NCBI Taxonomy" id="1678012"/>
    <lineage>
        <taxon>Bacteria</taxon>
        <taxon>Bacillati</taxon>
        <taxon>Actinomycetota</taxon>
        <taxon>Actinomycetes</taxon>
        <taxon>Kitasatosporales</taxon>
        <taxon>Streptomycetaceae</taxon>
        <taxon>Streptomyces</taxon>
    </lineage>
</organism>
<name>A0A1S2NXU2_9ACTN</name>
<sequence>MLGLLSDLPRKHCWTIAEWAGETTPDGMQHPLGRAKWEADAVRDDVRGYVVEHLHPAERRCPDKSSEPMSDDVLSIIPTDPQWQPDRRRAERTAALAAELAPGLPDGVEVQMDVTWHATFTPVDRGDNLERIGCPHCDASIDTEWYADLLESPL</sequence>
<reference evidence="2 3" key="1">
    <citation type="submission" date="2016-10" db="EMBL/GenBank/DDBJ databases">
        <title>Genome sequence of Streptomyces sp. MUSC 1.</title>
        <authorList>
            <person name="Lee L.-H."/>
            <person name="Ser H.-L."/>
            <person name="Law J.W.-F."/>
        </authorList>
    </citation>
    <scope>NUCLEOTIDE SEQUENCE [LARGE SCALE GENOMIC DNA]</scope>
    <source>
        <strain evidence="2 3">MUSC 1</strain>
    </source>
</reference>
<gene>
    <name evidence="2" type="ORF">BIV23_44055</name>
</gene>
<dbReference type="AlphaFoldDB" id="A0A1S2NXU2"/>
<protein>
    <submittedName>
        <fullName evidence="2">Uncharacterized protein</fullName>
    </submittedName>
</protein>